<gene>
    <name evidence="1" type="ORF">ABS30_02860</name>
</gene>
<evidence type="ECO:0000313" key="1">
    <source>
        <dbReference type="EMBL" id="KRP29647.1"/>
    </source>
</evidence>
<feature type="non-terminal residue" evidence="1">
    <location>
        <position position="1"/>
    </location>
</feature>
<sequence length="424" mass="45292">LYSESNDCHKLLCKLATMKSLKVDRRTFVQSGAAGFAVFAAGGLNAQANFTGVSGSAAEGSELLAAIARLNELGPLLPPDENGVRLPAGFRSRIVARSGQAPSNNSRVVWHPAPDGGAVFASADGGWVYASNSELRNAQGGVRALRFDSSGTVVDCYSILENTTSNCAGGATPWGTWLSCEEHEQGLVFECDPQQAGNGAARPLLGRFEHEAVAVDLINDQLYLTEDQRDGGFYRFTATRGLPDLSAGQLEIASVVQRGERHIVEWLPVPDPLASTTATRYQVAGSHAFRGGEGIAFHDGTIYFTTKRDNRVWSYHIASSELSIIYDIDTSDDPLLAGVDNVTVTPRGDVLVAEDGGDMQLVVLAPSQDGEQFDVIPLLQVVGHEASEITGPAFDPSYTRLYFSSQRGAEGSNEFGVTFEISKA</sequence>
<organism evidence="1 2">
    <name type="scientific">OM182 bacterium BACL3 MAG-120924-bin41</name>
    <dbReference type="NCBI Taxonomy" id="1655632"/>
    <lineage>
        <taxon>Bacteria</taxon>
        <taxon>Pseudomonadati</taxon>
        <taxon>Pseudomonadota</taxon>
        <taxon>Gammaproteobacteria</taxon>
        <taxon>OMG group</taxon>
        <taxon>OM182 clade</taxon>
    </lineage>
</organism>
<name>A0A0R2X122_9GAMM</name>
<reference evidence="1 2" key="1">
    <citation type="submission" date="2015-10" db="EMBL/GenBank/DDBJ databases">
        <title>Metagenome-Assembled Genomes uncover a global brackish microbiome.</title>
        <authorList>
            <person name="Hugerth L.W."/>
            <person name="Larsson J."/>
            <person name="Alneberg J."/>
            <person name="Lindh M.V."/>
            <person name="Legrand C."/>
            <person name="Pinhassi J."/>
            <person name="Andersson A.F."/>
        </authorList>
    </citation>
    <scope>NUCLEOTIDE SEQUENCE [LARGE SCALE GENOMIC DNA]</scope>
    <source>
        <strain evidence="1">BACL3 MAG-120924-bin41</strain>
    </source>
</reference>
<evidence type="ECO:0008006" key="3">
    <source>
        <dbReference type="Google" id="ProtNLM"/>
    </source>
</evidence>
<dbReference type="AlphaFoldDB" id="A0A0R2X122"/>
<dbReference type="EMBL" id="LIDJ01000052">
    <property type="protein sequence ID" value="KRP29647.1"/>
    <property type="molecule type" value="Genomic_DNA"/>
</dbReference>
<comment type="caution">
    <text evidence="1">The sequence shown here is derived from an EMBL/GenBank/DDBJ whole genome shotgun (WGS) entry which is preliminary data.</text>
</comment>
<evidence type="ECO:0000313" key="2">
    <source>
        <dbReference type="Proteomes" id="UP000052138"/>
    </source>
</evidence>
<dbReference type="PANTHER" id="PTHR35399:SF4">
    <property type="entry name" value="MEMBRANE PROTEIN"/>
    <property type="match status" value="1"/>
</dbReference>
<dbReference type="SUPFAM" id="SSF75011">
    <property type="entry name" value="3-carboxy-cis,cis-mucoante lactonizing enzyme"/>
    <property type="match status" value="1"/>
</dbReference>
<proteinExistence type="predicted"/>
<dbReference type="PANTHER" id="PTHR35399">
    <property type="entry name" value="SLR8030 PROTEIN"/>
    <property type="match status" value="1"/>
</dbReference>
<dbReference type="InterPro" id="IPR008557">
    <property type="entry name" value="PhoX"/>
</dbReference>
<accession>A0A0R2X122</accession>
<dbReference type="Pfam" id="PF05787">
    <property type="entry name" value="PhoX"/>
    <property type="match status" value="1"/>
</dbReference>
<dbReference type="Proteomes" id="UP000052138">
    <property type="component" value="Unassembled WGS sequence"/>
</dbReference>
<protein>
    <recommendedName>
        <fullName evidence="3">Translocation protein TolB</fullName>
    </recommendedName>
</protein>